<reference evidence="1" key="1">
    <citation type="submission" date="2022-10" db="EMBL/GenBank/DDBJ databases">
        <title>Genome Sequence of Xylaria curta.</title>
        <authorList>
            <person name="Buettner E."/>
        </authorList>
    </citation>
    <scope>NUCLEOTIDE SEQUENCE</scope>
    <source>
        <strain evidence="1">Babe10</strain>
    </source>
</reference>
<keyword evidence="2" id="KW-1185">Reference proteome</keyword>
<protein>
    <submittedName>
        <fullName evidence="1">Uncharacterized protein</fullName>
    </submittedName>
</protein>
<dbReference type="EMBL" id="JAPDGR010000963">
    <property type="protein sequence ID" value="KAJ2986323.1"/>
    <property type="molecule type" value="Genomic_DNA"/>
</dbReference>
<dbReference type="Proteomes" id="UP001143856">
    <property type="component" value="Unassembled WGS sequence"/>
</dbReference>
<comment type="caution">
    <text evidence="1">The sequence shown here is derived from an EMBL/GenBank/DDBJ whole genome shotgun (WGS) entry which is preliminary data.</text>
</comment>
<name>A0ACC1P6D0_9PEZI</name>
<evidence type="ECO:0000313" key="2">
    <source>
        <dbReference type="Proteomes" id="UP001143856"/>
    </source>
</evidence>
<sequence length="136" mass="14974">MTVACRITYQYTSCGRWHLPWHAAVVAFAFAVFFCHHPLYGSTGPGTPTRLRPDPGANSSSGKRSPYDAVVSDMIGLRERSSVILELRHFNGWVGLHGLSWSAMFAWFLVSPSAQKAESSRQKAERRAPVKAPLAG</sequence>
<gene>
    <name evidence="1" type="ORF">NUW58_g5084</name>
</gene>
<accession>A0ACC1P6D0</accession>
<organism evidence="1 2">
    <name type="scientific">Xylaria curta</name>
    <dbReference type="NCBI Taxonomy" id="42375"/>
    <lineage>
        <taxon>Eukaryota</taxon>
        <taxon>Fungi</taxon>
        <taxon>Dikarya</taxon>
        <taxon>Ascomycota</taxon>
        <taxon>Pezizomycotina</taxon>
        <taxon>Sordariomycetes</taxon>
        <taxon>Xylariomycetidae</taxon>
        <taxon>Xylariales</taxon>
        <taxon>Xylariaceae</taxon>
        <taxon>Xylaria</taxon>
    </lineage>
</organism>
<proteinExistence type="predicted"/>
<evidence type="ECO:0000313" key="1">
    <source>
        <dbReference type="EMBL" id="KAJ2986323.1"/>
    </source>
</evidence>